<dbReference type="RefSeq" id="XP_005762262.1">
    <property type="nucleotide sequence ID" value="XM_005762205.1"/>
</dbReference>
<evidence type="ECO:0000259" key="3">
    <source>
        <dbReference type="PROSITE" id="PS50174"/>
    </source>
</evidence>
<proteinExistence type="predicted"/>
<organism evidence="4 5">
    <name type="scientific">Emiliania huxleyi (strain CCMP1516)</name>
    <dbReference type="NCBI Taxonomy" id="280463"/>
    <lineage>
        <taxon>Eukaryota</taxon>
        <taxon>Haptista</taxon>
        <taxon>Haptophyta</taxon>
        <taxon>Prymnesiophyceae</taxon>
        <taxon>Isochrysidales</taxon>
        <taxon>Noelaerhabdaceae</taxon>
        <taxon>Emiliania</taxon>
    </lineage>
</organism>
<accession>A0A0D3IEZ8</accession>
<name>A0A0D3IEZ8_EMIH1</name>
<dbReference type="PROSITE" id="PS50174">
    <property type="entry name" value="G_PATCH"/>
    <property type="match status" value="1"/>
</dbReference>
<feature type="chain" id="PRO_5044291045" description="G-patch domain-containing protein" evidence="2">
    <location>
        <begin position="18"/>
        <end position="268"/>
    </location>
</feature>
<protein>
    <recommendedName>
        <fullName evidence="3">G-patch domain-containing protein</fullName>
    </recommendedName>
</protein>
<dbReference type="InterPro" id="IPR000467">
    <property type="entry name" value="G_patch_dom"/>
</dbReference>
<dbReference type="HOGENOM" id="CLU_1039879_0_0_1"/>
<dbReference type="AlphaFoldDB" id="A0A0D3IEZ8"/>
<feature type="signal peptide" evidence="2">
    <location>
        <begin position="1"/>
        <end position="17"/>
    </location>
</feature>
<keyword evidence="2" id="KW-0732">Signal</keyword>
<feature type="compositionally biased region" description="Low complexity" evidence="1">
    <location>
        <begin position="46"/>
        <end position="73"/>
    </location>
</feature>
<feature type="region of interest" description="Disordered" evidence="1">
    <location>
        <begin position="46"/>
        <end position="114"/>
    </location>
</feature>
<feature type="compositionally biased region" description="Low complexity" evidence="1">
    <location>
        <begin position="223"/>
        <end position="232"/>
    </location>
</feature>
<keyword evidence="5" id="KW-1185">Reference proteome</keyword>
<feature type="domain" description="G-patch" evidence="3">
    <location>
        <begin position="205"/>
        <end position="257"/>
    </location>
</feature>
<dbReference type="GeneID" id="17255931"/>
<dbReference type="PaxDb" id="2903-EOD09833"/>
<evidence type="ECO:0000256" key="1">
    <source>
        <dbReference type="SAM" id="MobiDB-lite"/>
    </source>
</evidence>
<reference evidence="4" key="2">
    <citation type="submission" date="2024-10" db="UniProtKB">
        <authorList>
            <consortium name="EnsemblProtists"/>
        </authorList>
    </citation>
    <scope>IDENTIFICATION</scope>
</reference>
<reference evidence="5" key="1">
    <citation type="journal article" date="2013" name="Nature">
        <title>Pan genome of the phytoplankton Emiliania underpins its global distribution.</title>
        <authorList>
            <person name="Read B.A."/>
            <person name="Kegel J."/>
            <person name="Klute M.J."/>
            <person name="Kuo A."/>
            <person name="Lefebvre S.C."/>
            <person name="Maumus F."/>
            <person name="Mayer C."/>
            <person name="Miller J."/>
            <person name="Monier A."/>
            <person name="Salamov A."/>
            <person name="Young J."/>
            <person name="Aguilar M."/>
            <person name="Claverie J.M."/>
            <person name="Frickenhaus S."/>
            <person name="Gonzalez K."/>
            <person name="Herman E.K."/>
            <person name="Lin Y.C."/>
            <person name="Napier J."/>
            <person name="Ogata H."/>
            <person name="Sarno A.F."/>
            <person name="Shmutz J."/>
            <person name="Schroeder D."/>
            <person name="de Vargas C."/>
            <person name="Verret F."/>
            <person name="von Dassow P."/>
            <person name="Valentin K."/>
            <person name="Van de Peer Y."/>
            <person name="Wheeler G."/>
            <person name="Dacks J.B."/>
            <person name="Delwiche C.F."/>
            <person name="Dyhrman S.T."/>
            <person name="Glockner G."/>
            <person name="John U."/>
            <person name="Richards T."/>
            <person name="Worden A.Z."/>
            <person name="Zhang X."/>
            <person name="Grigoriev I.V."/>
            <person name="Allen A.E."/>
            <person name="Bidle K."/>
            <person name="Borodovsky M."/>
            <person name="Bowler C."/>
            <person name="Brownlee C."/>
            <person name="Cock J.M."/>
            <person name="Elias M."/>
            <person name="Gladyshev V.N."/>
            <person name="Groth M."/>
            <person name="Guda C."/>
            <person name="Hadaegh A."/>
            <person name="Iglesias-Rodriguez M.D."/>
            <person name="Jenkins J."/>
            <person name="Jones B.M."/>
            <person name="Lawson T."/>
            <person name="Leese F."/>
            <person name="Lindquist E."/>
            <person name="Lobanov A."/>
            <person name="Lomsadze A."/>
            <person name="Malik S.B."/>
            <person name="Marsh M.E."/>
            <person name="Mackinder L."/>
            <person name="Mock T."/>
            <person name="Mueller-Roeber B."/>
            <person name="Pagarete A."/>
            <person name="Parker M."/>
            <person name="Probert I."/>
            <person name="Quesneville H."/>
            <person name="Raines C."/>
            <person name="Rensing S.A."/>
            <person name="Riano-Pachon D.M."/>
            <person name="Richier S."/>
            <person name="Rokitta S."/>
            <person name="Shiraiwa Y."/>
            <person name="Soanes D.M."/>
            <person name="van der Giezen M."/>
            <person name="Wahlund T.M."/>
            <person name="Williams B."/>
            <person name="Wilson W."/>
            <person name="Wolfe G."/>
            <person name="Wurch L.L."/>
        </authorList>
    </citation>
    <scope>NUCLEOTIDE SEQUENCE</scope>
</reference>
<evidence type="ECO:0000256" key="2">
    <source>
        <dbReference type="SAM" id="SignalP"/>
    </source>
</evidence>
<evidence type="ECO:0000313" key="5">
    <source>
        <dbReference type="Proteomes" id="UP000013827"/>
    </source>
</evidence>
<dbReference type="EnsemblProtists" id="EOD09833">
    <property type="protein sequence ID" value="EOD09833"/>
    <property type="gene ID" value="EMIHUDRAFT_452842"/>
</dbReference>
<dbReference type="KEGG" id="ehx:EMIHUDRAFT_452842"/>
<sequence>MCLVVFLCSLCSPRSLTKPKPTADSAALANARALAAKLAASKVAAAQTAPAAAPSAPAAAPSAPAAAPSAPAGSDDDDDDRDLSSYDLSAGGGGSRDGSPCHPAKPAEAPAGWPEVGERVRARYSAHSVTFRPARVVALDARAGTVALRFEGWGDVVDTPLGRVEPLSGASEQLPGRESPTYADYGDERALVAEHQQHRHEGAQPEDRGRALLKGMGWVPGTALGARGAAAGERAERPVAETLPMQTDRRGLGAGGGSGTKRRREGVR</sequence>
<dbReference type="GO" id="GO:0003676">
    <property type="term" value="F:nucleic acid binding"/>
    <property type="evidence" value="ECO:0007669"/>
    <property type="project" value="InterPro"/>
</dbReference>
<dbReference type="Proteomes" id="UP000013827">
    <property type="component" value="Unassembled WGS sequence"/>
</dbReference>
<feature type="region of interest" description="Disordered" evidence="1">
    <location>
        <begin position="223"/>
        <end position="268"/>
    </location>
</feature>
<evidence type="ECO:0000313" key="4">
    <source>
        <dbReference type="EnsemblProtists" id="EOD09833"/>
    </source>
</evidence>